<dbReference type="RefSeq" id="WP_191177530.1">
    <property type="nucleotide sequence ID" value="NZ_JACWMW010000008.1"/>
</dbReference>
<gene>
    <name evidence="1" type="ORF">IDJ75_20540</name>
</gene>
<keyword evidence="2" id="KW-1185">Reference proteome</keyword>
<dbReference type="EMBL" id="JACWMW010000008">
    <property type="protein sequence ID" value="MBD1387684.1"/>
    <property type="molecule type" value="Genomic_DNA"/>
</dbReference>
<organism evidence="1 2">
    <name type="scientific">Mucilaginibacter rigui</name>
    <dbReference type="NCBI Taxonomy" id="534635"/>
    <lineage>
        <taxon>Bacteria</taxon>
        <taxon>Pseudomonadati</taxon>
        <taxon>Bacteroidota</taxon>
        <taxon>Sphingobacteriia</taxon>
        <taxon>Sphingobacteriales</taxon>
        <taxon>Sphingobacteriaceae</taxon>
        <taxon>Mucilaginibacter</taxon>
    </lineage>
</organism>
<reference evidence="1 2" key="1">
    <citation type="submission" date="2020-09" db="EMBL/GenBank/DDBJ databases">
        <title>Novel species of Mucilaginibacter isolated from a glacier on the Tibetan Plateau.</title>
        <authorList>
            <person name="Liu Q."/>
            <person name="Xin Y.-H."/>
        </authorList>
    </citation>
    <scope>NUCLEOTIDE SEQUENCE [LARGE SCALE GENOMIC DNA]</scope>
    <source>
        <strain evidence="1 2">CGMCC 1.13878</strain>
    </source>
</reference>
<protein>
    <submittedName>
        <fullName evidence="1">Uncharacterized protein</fullName>
    </submittedName>
</protein>
<evidence type="ECO:0000313" key="2">
    <source>
        <dbReference type="Proteomes" id="UP000618754"/>
    </source>
</evidence>
<proteinExistence type="predicted"/>
<name>A0ABR7XAX5_9SPHI</name>
<sequence length="68" mass="7883">MAKAKKHQAGYPPHKWDGNERIGKFIAGYPLHKWDGNERIGKFIAGYPPHKWDGNEADRQIHYWLSAP</sequence>
<accession>A0ABR7XAX5</accession>
<evidence type="ECO:0000313" key="1">
    <source>
        <dbReference type="EMBL" id="MBD1387684.1"/>
    </source>
</evidence>
<dbReference type="Proteomes" id="UP000618754">
    <property type="component" value="Unassembled WGS sequence"/>
</dbReference>
<comment type="caution">
    <text evidence="1">The sequence shown here is derived from an EMBL/GenBank/DDBJ whole genome shotgun (WGS) entry which is preliminary data.</text>
</comment>